<keyword evidence="2" id="KW-1185">Reference proteome</keyword>
<dbReference type="SUPFAM" id="SSF54593">
    <property type="entry name" value="Glyoxalase/Bleomycin resistance protein/Dihydroxybiphenyl dioxygenase"/>
    <property type="match status" value="1"/>
</dbReference>
<dbReference type="EMBL" id="JRMP02000015">
    <property type="protein sequence ID" value="TLD93258.1"/>
    <property type="molecule type" value="Genomic_DNA"/>
</dbReference>
<reference evidence="1 2" key="2">
    <citation type="journal article" date="2016" name="Infect. Immun.">
        <title>Helicobacter saguini, a Novel Helicobacter Isolated from Cotton-Top Tamarins with Ulcerative Colitis, Has Proinflammatory Properties and Induces Typhlocolitis and Dysplasia in Gnotobiotic IL-10-/- Mice.</title>
        <authorList>
            <person name="Shen Z."/>
            <person name="Mannion A."/>
            <person name="Whary M.T."/>
            <person name="Muthupalani S."/>
            <person name="Sheh A."/>
            <person name="Feng Y."/>
            <person name="Gong G."/>
            <person name="Vandamme P."/>
            <person name="Holcombe H.R."/>
            <person name="Paster B.J."/>
            <person name="Fox J.G."/>
        </authorList>
    </citation>
    <scope>NUCLEOTIDE SEQUENCE [LARGE SCALE GENOMIC DNA]</scope>
    <source>
        <strain evidence="1 2">MIT 97-6194</strain>
    </source>
</reference>
<reference evidence="1 2" key="1">
    <citation type="journal article" date="2014" name="Genome Announc.">
        <title>Draft genome sequences of eight enterohepatic helicobacter species isolated from both laboratory and wild rodents.</title>
        <authorList>
            <person name="Sheh A."/>
            <person name="Shen Z."/>
            <person name="Fox J.G."/>
        </authorList>
    </citation>
    <scope>NUCLEOTIDE SEQUENCE [LARGE SCALE GENOMIC DNA]</scope>
    <source>
        <strain evidence="1 2">MIT 97-6194</strain>
    </source>
</reference>
<evidence type="ECO:0000313" key="2">
    <source>
        <dbReference type="Proteomes" id="UP000029714"/>
    </source>
</evidence>
<name>A0A4U8T1Z4_9HELI</name>
<protein>
    <submittedName>
        <fullName evidence="1">VOC family protein</fullName>
    </submittedName>
</protein>
<dbReference type="STRING" id="1548018.LS64_06620"/>
<sequence>MLNLPFHHIGFASKNIENELRIFANLGFDIESSFVDSTQGVRGIFITKGDFRLELLENLPSSHTLDNYLNGNIKMYHIAFISQDIKKDLDSILSIDFNHINGGGGGNAYS</sequence>
<accession>A0A4U8T1Z4</accession>
<dbReference type="InterPro" id="IPR029068">
    <property type="entry name" value="Glyas_Bleomycin-R_OHBP_Dase"/>
</dbReference>
<organism evidence="1 2">
    <name type="scientific">Helicobacter saguini</name>
    <dbReference type="NCBI Taxonomy" id="1548018"/>
    <lineage>
        <taxon>Bacteria</taxon>
        <taxon>Pseudomonadati</taxon>
        <taxon>Campylobacterota</taxon>
        <taxon>Epsilonproteobacteria</taxon>
        <taxon>Campylobacterales</taxon>
        <taxon>Helicobacteraceae</taxon>
        <taxon>Helicobacter</taxon>
    </lineage>
</organism>
<dbReference type="AlphaFoldDB" id="A0A4U8T1Z4"/>
<evidence type="ECO:0000313" key="1">
    <source>
        <dbReference type="EMBL" id="TLD93258.1"/>
    </source>
</evidence>
<dbReference type="Proteomes" id="UP000029714">
    <property type="component" value="Unassembled WGS sequence"/>
</dbReference>
<comment type="caution">
    <text evidence="1">The sequence shown here is derived from an EMBL/GenBank/DDBJ whole genome shotgun (WGS) entry which is preliminary data.</text>
</comment>
<proteinExistence type="predicted"/>
<gene>
    <name evidence="1" type="ORF">LS64_009085</name>
</gene>
<dbReference type="OrthoDB" id="9788468at2"/>
<dbReference type="Pfam" id="PF13669">
    <property type="entry name" value="Glyoxalase_4"/>
    <property type="match status" value="1"/>
</dbReference>
<dbReference type="Gene3D" id="3.10.180.10">
    <property type="entry name" value="2,3-Dihydroxybiphenyl 1,2-Dioxygenase, domain 1"/>
    <property type="match status" value="1"/>
</dbReference>